<feature type="signal peptide" evidence="1">
    <location>
        <begin position="1"/>
        <end position="16"/>
    </location>
</feature>
<dbReference type="OrthoDB" id="8211464at2759"/>
<dbReference type="RefSeq" id="XP_034238543.1">
    <property type="nucleotide sequence ID" value="XM_034382652.1"/>
</dbReference>
<sequence length="100" mass="10530">MARLSALLFAAAVALALVCGTTSAPASEETAVLNHNIGFSIDGIAKCLAVLGLTGWAQSLSEILKDCVPLSGRPLRFQFCVLNKVTQLGPQFVECVRKTP</sequence>
<keyword evidence="2" id="KW-1185">Reference proteome</keyword>
<dbReference type="Proteomes" id="UP000515158">
    <property type="component" value="Unplaced"/>
</dbReference>
<evidence type="ECO:0000256" key="1">
    <source>
        <dbReference type="SAM" id="SignalP"/>
    </source>
</evidence>
<dbReference type="AlphaFoldDB" id="A0A6P8YFN8"/>
<dbReference type="GeneID" id="117643650"/>
<accession>A0A6P8YFN8</accession>
<dbReference type="InParanoid" id="A0A6P8YFN8"/>
<gene>
    <name evidence="3" type="primary">LOC117643650</name>
</gene>
<dbReference type="KEGG" id="tpal:117643650"/>
<evidence type="ECO:0000313" key="3">
    <source>
        <dbReference type="RefSeq" id="XP_034238543.1"/>
    </source>
</evidence>
<evidence type="ECO:0000313" key="2">
    <source>
        <dbReference type="Proteomes" id="UP000515158"/>
    </source>
</evidence>
<reference evidence="3" key="1">
    <citation type="submission" date="2025-08" db="UniProtKB">
        <authorList>
            <consortium name="RefSeq"/>
        </authorList>
    </citation>
    <scope>IDENTIFICATION</scope>
    <source>
        <tissue evidence="3">Total insect</tissue>
    </source>
</reference>
<name>A0A6P8YFN8_THRPL</name>
<organism evidence="3">
    <name type="scientific">Thrips palmi</name>
    <name type="common">Melon thrips</name>
    <dbReference type="NCBI Taxonomy" id="161013"/>
    <lineage>
        <taxon>Eukaryota</taxon>
        <taxon>Metazoa</taxon>
        <taxon>Ecdysozoa</taxon>
        <taxon>Arthropoda</taxon>
        <taxon>Hexapoda</taxon>
        <taxon>Insecta</taxon>
        <taxon>Pterygota</taxon>
        <taxon>Neoptera</taxon>
        <taxon>Paraneoptera</taxon>
        <taxon>Thysanoptera</taxon>
        <taxon>Terebrantia</taxon>
        <taxon>Thripoidea</taxon>
        <taxon>Thripidae</taxon>
        <taxon>Thrips</taxon>
    </lineage>
</organism>
<protein>
    <submittedName>
        <fullName evidence="3">Uncharacterized protein LOC117643650</fullName>
    </submittedName>
</protein>
<keyword evidence="1" id="KW-0732">Signal</keyword>
<proteinExistence type="predicted"/>
<feature type="chain" id="PRO_5028325871" evidence="1">
    <location>
        <begin position="17"/>
        <end position="100"/>
    </location>
</feature>